<evidence type="ECO:0000256" key="3">
    <source>
        <dbReference type="ARBA" id="ARBA00022448"/>
    </source>
</evidence>
<comment type="subcellular location">
    <subcellularLocation>
        <location evidence="1">Membrane</location>
        <topology evidence="1">Multi-pass membrane protein</topology>
    </subcellularLocation>
</comment>
<feature type="domain" description="Sodium/calcium exchanger membrane region" evidence="10">
    <location>
        <begin position="495"/>
        <end position="639"/>
    </location>
</feature>
<evidence type="ECO:0000256" key="9">
    <source>
        <dbReference type="SAM" id="SignalP"/>
    </source>
</evidence>
<feature type="transmembrane region" description="Helical" evidence="8">
    <location>
        <begin position="112"/>
        <end position="131"/>
    </location>
</feature>
<feature type="transmembrane region" description="Helical" evidence="8">
    <location>
        <begin position="558"/>
        <end position="582"/>
    </location>
</feature>
<feature type="transmembrane region" description="Helical" evidence="8">
    <location>
        <begin position="434"/>
        <end position="453"/>
    </location>
</feature>
<evidence type="ECO:0000313" key="11">
    <source>
        <dbReference type="EMBL" id="GME77050.1"/>
    </source>
</evidence>
<evidence type="ECO:0000256" key="4">
    <source>
        <dbReference type="ARBA" id="ARBA00022692"/>
    </source>
</evidence>
<evidence type="ECO:0000256" key="7">
    <source>
        <dbReference type="SAM" id="MobiDB-lite"/>
    </source>
</evidence>
<evidence type="ECO:0000313" key="12">
    <source>
        <dbReference type="Proteomes" id="UP001165063"/>
    </source>
</evidence>
<feature type="chain" id="PRO_5040789594" evidence="9">
    <location>
        <begin position="17"/>
        <end position="647"/>
    </location>
</feature>
<keyword evidence="9" id="KW-0732">Signal</keyword>
<keyword evidence="6 8" id="KW-0472">Membrane</keyword>
<evidence type="ECO:0000256" key="1">
    <source>
        <dbReference type="ARBA" id="ARBA00004141"/>
    </source>
</evidence>
<feature type="transmembrane region" description="Helical" evidence="8">
    <location>
        <begin position="459"/>
        <end position="477"/>
    </location>
</feature>
<dbReference type="Proteomes" id="UP001165063">
    <property type="component" value="Unassembled WGS sequence"/>
</dbReference>
<accession>A0A9W6T685</accession>
<dbReference type="InterPro" id="IPR044880">
    <property type="entry name" value="NCX_ion-bd_dom_sf"/>
</dbReference>
<evidence type="ECO:0000259" key="10">
    <source>
        <dbReference type="Pfam" id="PF01699"/>
    </source>
</evidence>
<dbReference type="GO" id="GO:0006874">
    <property type="term" value="P:intracellular calcium ion homeostasis"/>
    <property type="evidence" value="ECO:0007669"/>
    <property type="project" value="TreeGrafter"/>
</dbReference>
<evidence type="ECO:0000256" key="5">
    <source>
        <dbReference type="ARBA" id="ARBA00022989"/>
    </source>
</evidence>
<dbReference type="Gene3D" id="1.20.1420.30">
    <property type="entry name" value="NCX, central ion-binding region"/>
    <property type="match status" value="2"/>
</dbReference>
<keyword evidence="5 8" id="KW-1133">Transmembrane helix</keyword>
<dbReference type="InterPro" id="IPR051359">
    <property type="entry name" value="CaCA_antiporter"/>
</dbReference>
<protein>
    <submittedName>
        <fullName evidence="11">Unnamed protein product</fullName>
    </submittedName>
</protein>
<sequence length="647" mass="72577">MKVFSLFPLLIHVVTSISTSSHPFLKDKQDDTILIRKDELQKHESSNDTTPIYEDPNRNPEWDELICEDVSSISLESQCQFITSKCQDHQIGILNHYRIYYCSTSSSILRNMVLLPLITTILVFLFIWLGLTAGEFLCPNLSAISNYLQIPENISGLTLLAFGNGSPDIMSTYSSFQTNNASLAIGELIGAAFFITSFIIGAIAVVHPFSLISETLLDNDDLEDTRSHNLLSSNDKAVYVRDLGFFLLTLVLTAVFLKSGHLTKPKMLILIFIYVIYVAVVTVWQFIVLRKHKRLTEEYRIRNMYDDNSVLDISGNNLEFEDRYSFNPMILNNIEFGRILNSLTQKQTVKIKLSTLATYRDDEQGYESRSSDSVHDGTEDEEHQEPANVPQDKGLPQKVFEIVTSPIQLLLKITTPLMKFDDYNTKVKFGFNHFIMFLSSVFMAQFVFVYSFIETPTLTTYLLTILISFGATILAYRTFTGSSSSQSNLVKLLISFMGFVAAISWIGVIAEELINVLKFFSVLTHLSDAILGLTIFAIGNSTGDLISNLIIARLGYPLMALAACFGGPLLNLLLGIGVNGLIAGGKVEVSLSSSLYLSCLWVFLNLVFILIWVPGHGWKFDRMTGFIMMMIWFVGTCISVLVELFSM</sequence>
<feature type="domain" description="Sodium/calcium exchanger membrane region" evidence="10">
    <location>
        <begin position="120"/>
        <end position="282"/>
    </location>
</feature>
<evidence type="ECO:0000256" key="8">
    <source>
        <dbReference type="SAM" id="Phobius"/>
    </source>
</evidence>
<dbReference type="OrthoDB" id="407410at2759"/>
<dbReference type="PANTHER" id="PTHR12266:SF0">
    <property type="entry name" value="MITOCHONDRIAL SODIUM_CALCIUM EXCHANGER PROTEIN"/>
    <property type="match status" value="1"/>
</dbReference>
<dbReference type="EMBL" id="BSXU01012377">
    <property type="protein sequence ID" value="GME77050.1"/>
    <property type="molecule type" value="Genomic_DNA"/>
</dbReference>
<name>A0A9W6T685_AMBMO</name>
<proteinExistence type="inferred from homology"/>
<feature type="region of interest" description="Disordered" evidence="7">
    <location>
        <begin position="362"/>
        <end position="392"/>
    </location>
</feature>
<feature type="transmembrane region" description="Helical" evidence="8">
    <location>
        <begin position="530"/>
        <end position="551"/>
    </location>
</feature>
<feature type="transmembrane region" description="Helical" evidence="8">
    <location>
        <begin position="183"/>
        <end position="206"/>
    </location>
</feature>
<organism evidence="11 12">
    <name type="scientific">Ambrosiozyma monospora</name>
    <name type="common">Yeast</name>
    <name type="synonym">Endomycopsis monosporus</name>
    <dbReference type="NCBI Taxonomy" id="43982"/>
    <lineage>
        <taxon>Eukaryota</taxon>
        <taxon>Fungi</taxon>
        <taxon>Dikarya</taxon>
        <taxon>Ascomycota</taxon>
        <taxon>Saccharomycotina</taxon>
        <taxon>Pichiomycetes</taxon>
        <taxon>Pichiales</taxon>
        <taxon>Pichiaceae</taxon>
        <taxon>Ambrosiozyma</taxon>
    </lineage>
</organism>
<gene>
    <name evidence="11" type="ORF">Amon01_000959600</name>
</gene>
<comment type="caution">
    <text evidence="11">The sequence shown here is derived from an EMBL/GenBank/DDBJ whole genome shotgun (WGS) entry which is preliminary data.</text>
</comment>
<keyword evidence="3" id="KW-0813">Transport</keyword>
<dbReference type="Pfam" id="PF01699">
    <property type="entry name" value="Na_Ca_ex"/>
    <property type="match status" value="2"/>
</dbReference>
<dbReference type="GO" id="GO:0016020">
    <property type="term" value="C:membrane"/>
    <property type="evidence" value="ECO:0007669"/>
    <property type="project" value="UniProtKB-SubCell"/>
</dbReference>
<feature type="transmembrane region" description="Helical" evidence="8">
    <location>
        <begin position="269"/>
        <end position="289"/>
    </location>
</feature>
<evidence type="ECO:0000256" key="2">
    <source>
        <dbReference type="ARBA" id="ARBA00008170"/>
    </source>
</evidence>
<feature type="transmembrane region" description="Helical" evidence="8">
    <location>
        <begin position="594"/>
        <end position="613"/>
    </location>
</feature>
<dbReference type="PANTHER" id="PTHR12266">
    <property type="entry name" value="NA+/CA2+ K+ INDEPENDENT EXCHANGER"/>
    <property type="match status" value="1"/>
</dbReference>
<feature type="transmembrane region" description="Helical" evidence="8">
    <location>
        <begin position="625"/>
        <end position="645"/>
    </location>
</feature>
<comment type="similarity">
    <text evidence="2">Belongs to the Ca(2+):cation antiporter (CaCA) (TC 2.A.19) family.</text>
</comment>
<keyword evidence="12" id="KW-1185">Reference proteome</keyword>
<dbReference type="GO" id="GO:0008324">
    <property type="term" value="F:monoatomic cation transmembrane transporter activity"/>
    <property type="evidence" value="ECO:0007669"/>
    <property type="project" value="TreeGrafter"/>
</dbReference>
<feature type="transmembrane region" description="Helical" evidence="8">
    <location>
        <begin position="238"/>
        <end position="257"/>
    </location>
</feature>
<feature type="transmembrane region" description="Helical" evidence="8">
    <location>
        <begin position="489"/>
        <end position="510"/>
    </location>
</feature>
<evidence type="ECO:0000256" key="6">
    <source>
        <dbReference type="ARBA" id="ARBA00023136"/>
    </source>
</evidence>
<dbReference type="InterPro" id="IPR004837">
    <property type="entry name" value="NaCa_Exmemb"/>
</dbReference>
<feature type="signal peptide" evidence="9">
    <location>
        <begin position="1"/>
        <end position="16"/>
    </location>
</feature>
<reference evidence="11" key="1">
    <citation type="submission" date="2023-04" db="EMBL/GenBank/DDBJ databases">
        <title>Ambrosiozyma monospora NBRC 1965.</title>
        <authorList>
            <person name="Ichikawa N."/>
            <person name="Sato H."/>
            <person name="Tonouchi N."/>
        </authorList>
    </citation>
    <scope>NUCLEOTIDE SEQUENCE</scope>
    <source>
        <strain evidence="11">NBRC 1965</strain>
    </source>
</reference>
<keyword evidence="4 8" id="KW-0812">Transmembrane</keyword>
<dbReference type="AlphaFoldDB" id="A0A9W6T685"/>